<dbReference type="STRING" id="1054996.SAMN05444414_1653"/>
<gene>
    <name evidence="1" type="ORF">SAMN05444414_1653</name>
</gene>
<evidence type="ECO:0000313" key="1">
    <source>
        <dbReference type="EMBL" id="SHL85448.1"/>
    </source>
</evidence>
<protein>
    <recommendedName>
        <fullName evidence="3">Transposase</fullName>
    </recommendedName>
</protein>
<accession>A0A1M7E1F9</accession>
<dbReference type="EMBL" id="FRBN01000065">
    <property type="protein sequence ID" value="SHL85448.1"/>
    <property type="molecule type" value="Genomic_DNA"/>
</dbReference>
<reference evidence="2" key="1">
    <citation type="submission" date="2016-11" db="EMBL/GenBank/DDBJ databases">
        <authorList>
            <person name="Varghese N."/>
            <person name="Submissions S."/>
        </authorList>
    </citation>
    <scope>NUCLEOTIDE SEQUENCE [LARGE SCALE GENOMIC DNA]</scope>
    <source>
        <strain evidence="2">DSM 29327</strain>
    </source>
</reference>
<name>A0A1M7E1F9_9RHOB</name>
<sequence length="69" mass="7647">MPCFAALDVSQETTAICVVDDAGTIIAEKTVVTCPEMITSFLADAVRCATRREAWARLCRHAFHSNKFR</sequence>
<evidence type="ECO:0000313" key="2">
    <source>
        <dbReference type="Proteomes" id="UP000184191"/>
    </source>
</evidence>
<evidence type="ECO:0008006" key="3">
    <source>
        <dbReference type="Google" id="ProtNLM"/>
    </source>
</evidence>
<organism evidence="1 2">
    <name type="scientific">Roseovarius marisflavi</name>
    <dbReference type="NCBI Taxonomy" id="1054996"/>
    <lineage>
        <taxon>Bacteria</taxon>
        <taxon>Pseudomonadati</taxon>
        <taxon>Pseudomonadota</taxon>
        <taxon>Alphaproteobacteria</taxon>
        <taxon>Rhodobacterales</taxon>
        <taxon>Roseobacteraceae</taxon>
        <taxon>Roseovarius</taxon>
    </lineage>
</organism>
<keyword evidence="2" id="KW-1185">Reference proteome</keyword>
<proteinExistence type="predicted"/>
<dbReference type="AlphaFoldDB" id="A0A1M7E1F9"/>
<dbReference type="Proteomes" id="UP000184191">
    <property type="component" value="Unassembled WGS sequence"/>
</dbReference>